<dbReference type="InterPro" id="IPR036609">
    <property type="entry name" value="LCCL_sf"/>
</dbReference>
<feature type="domain" description="LCCL" evidence="2">
    <location>
        <begin position="22"/>
        <end position="74"/>
    </location>
</feature>
<keyword evidence="1" id="KW-1133">Transmembrane helix</keyword>
<keyword evidence="1" id="KW-0472">Membrane</keyword>
<dbReference type="SMART" id="SM00603">
    <property type="entry name" value="LCCL"/>
    <property type="match status" value="1"/>
</dbReference>
<name>A0A674IYD2_9SAUR</name>
<dbReference type="GeneTree" id="ENSGT00940000159386"/>
<dbReference type="InterPro" id="IPR004043">
    <property type="entry name" value="LCCL"/>
</dbReference>
<dbReference type="Pfam" id="PF03815">
    <property type="entry name" value="LCCL"/>
    <property type="match status" value="1"/>
</dbReference>
<feature type="transmembrane region" description="Helical" evidence="1">
    <location>
        <begin position="12"/>
        <end position="30"/>
    </location>
</feature>
<proteinExistence type="predicted"/>
<keyword evidence="4" id="KW-1185">Reference proteome</keyword>
<dbReference type="SUPFAM" id="SSF69848">
    <property type="entry name" value="LCCL domain"/>
    <property type="match status" value="1"/>
</dbReference>
<dbReference type="InParanoid" id="A0A674IYD2"/>
<organism evidence="3 4">
    <name type="scientific">Terrapene triunguis</name>
    <name type="common">Three-toed box turtle</name>
    <dbReference type="NCBI Taxonomy" id="2587831"/>
    <lineage>
        <taxon>Eukaryota</taxon>
        <taxon>Metazoa</taxon>
        <taxon>Chordata</taxon>
        <taxon>Craniata</taxon>
        <taxon>Vertebrata</taxon>
        <taxon>Euteleostomi</taxon>
        <taxon>Archelosauria</taxon>
        <taxon>Testudinata</taxon>
        <taxon>Testudines</taxon>
        <taxon>Cryptodira</taxon>
        <taxon>Durocryptodira</taxon>
        <taxon>Testudinoidea</taxon>
        <taxon>Emydidae</taxon>
        <taxon>Terrapene</taxon>
    </lineage>
</organism>
<reference evidence="3" key="1">
    <citation type="submission" date="2025-08" db="UniProtKB">
        <authorList>
            <consortium name="Ensembl"/>
        </authorList>
    </citation>
    <scope>IDENTIFICATION</scope>
</reference>
<dbReference type="AlphaFoldDB" id="A0A674IYD2"/>
<dbReference type="Proteomes" id="UP000472274">
    <property type="component" value="Unplaced"/>
</dbReference>
<keyword evidence="1" id="KW-0812">Transmembrane</keyword>
<dbReference type="PROSITE" id="PS50820">
    <property type="entry name" value="LCCL"/>
    <property type="match status" value="1"/>
</dbReference>
<evidence type="ECO:0000259" key="2">
    <source>
        <dbReference type="PROSITE" id="PS50820"/>
    </source>
</evidence>
<accession>A0A674IYD2</accession>
<sequence>LSWTVLPTFGGSLLNFFFSSLAPTTITCLTRGVDLRKARADVLCPADCPLWQFYVFGNVVYASLSSICGAAIHR</sequence>
<evidence type="ECO:0000313" key="3">
    <source>
        <dbReference type="Ensembl" id="ENSTMTP00000012707.1"/>
    </source>
</evidence>
<reference evidence="3" key="2">
    <citation type="submission" date="2025-09" db="UniProtKB">
        <authorList>
            <consortium name="Ensembl"/>
        </authorList>
    </citation>
    <scope>IDENTIFICATION</scope>
</reference>
<evidence type="ECO:0000256" key="1">
    <source>
        <dbReference type="SAM" id="Phobius"/>
    </source>
</evidence>
<evidence type="ECO:0000313" key="4">
    <source>
        <dbReference type="Proteomes" id="UP000472274"/>
    </source>
</evidence>
<dbReference type="Ensembl" id="ENSTMTT00000013146.1">
    <property type="protein sequence ID" value="ENSTMTP00000012707.1"/>
    <property type="gene ID" value="ENSTMTG00000009193.1"/>
</dbReference>
<protein>
    <recommendedName>
        <fullName evidence="2">LCCL domain-containing protein</fullName>
    </recommendedName>
</protein>
<dbReference type="Gene3D" id="2.170.130.20">
    <property type="entry name" value="LCCL-like domain"/>
    <property type="match status" value="1"/>
</dbReference>